<dbReference type="Proteomes" id="UP001595530">
    <property type="component" value="Unassembled WGS sequence"/>
</dbReference>
<organism evidence="1 2">
    <name type="scientific">Undibacterium arcticum</name>
    <dbReference type="NCBI Taxonomy" id="1762892"/>
    <lineage>
        <taxon>Bacteria</taxon>
        <taxon>Pseudomonadati</taxon>
        <taxon>Pseudomonadota</taxon>
        <taxon>Betaproteobacteria</taxon>
        <taxon>Burkholderiales</taxon>
        <taxon>Oxalobacteraceae</taxon>
        <taxon>Undibacterium</taxon>
    </lineage>
</organism>
<accession>A0ABV7EYH0</accession>
<sequence length="111" mass="12808">MNFDVNPKNKMQLSPETRKRVDFLFPADEREEVIRLLEESCGTNLPFCENKNEFELERIRYAALKLSNGDVKRLQDAVKLASIDWRDLLMAAGFGYDATIHNSWLPNGHHG</sequence>
<evidence type="ECO:0000313" key="2">
    <source>
        <dbReference type="Proteomes" id="UP001595530"/>
    </source>
</evidence>
<keyword evidence="2" id="KW-1185">Reference proteome</keyword>
<dbReference type="RefSeq" id="WP_390331249.1">
    <property type="nucleotide sequence ID" value="NZ_JBHRTP010000018.1"/>
</dbReference>
<reference evidence="2" key="1">
    <citation type="journal article" date="2019" name="Int. J. Syst. Evol. Microbiol.">
        <title>The Global Catalogue of Microorganisms (GCM) 10K type strain sequencing project: providing services to taxonomists for standard genome sequencing and annotation.</title>
        <authorList>
            <consortium name="The Broad Institute Genomics Platform"/>
            <consortium name="The Broad Institute Genome Sequencing Center for Infectious Disease"/>
            <person name="Wu L."/>
            <person name="Ma J."/>
        </authorList>
    </citation>
    <scope>NUCLEOTIDE SEQUENCE [LARGE SCALE GENOMIC DNA]</scope>
    <source>
        <strain evidence="2">KCTC 42986</strain>
    </source>
</reference>
<dbReference type="EMBL" id="JBHRTP010000018">
    <property type="protein sequence ID" value="MFC3107754.1"/>
    <property type="molecule type" value="Genomic_DNA"/>
</dbReference>
<comment type="caution">
    <text evidence="1">The sequence shown here is derived from an EMBL/GenBank/DDBJ whole genome shotgun (WGS) entry which is preliminary data.</text>
</comment>
<evidence type="ECO:0000313" key="1">
    <source>
        <dbReference type="EMBL" id="MFC3107754.1"/>
    </source>
</evidence>
<proteinExistence type="predicted"/>
<name>A0ABV7EYH0_9BURK</name>
<protein>
    <submittedName>
        <fullName evidence="1">Uncharacterized protein</fullName>
    </submittedName>
</protein>
<gene>
    <name evidence="1" type="ORF">ACFOFO_07230</name>
</gene>